<organism evidence="8">
    <name type="scientific">Fervidicoccus fontis</name>
    <dbReference type="NCBI Taxonomy" id="683846"/>
    <lineage>
        <taxon>Archaea</taxon>
        <taxon>Thermoproteota</taxon>
        <taxon>Thermoprotei</taxon>
        <taxon>Fervidicoccales</taxon>
        <taxon>Fervidicoccaceae</taxon>
        <taxon>Fervidicoccus</taxon>
    </lineage>
</organism>
<reference evidence="8" key="1">
    <citation type="journal article" date="2020" name="mSystems">
        <title>Genome- and Community-Level Interaction Insights into Carbon Utilization and Element Cycling Functions of Hydrothermarchaeota in Hydrothermal Sediment.</title>
        <authorList>
            <person name="Zhou Z."/>
            <person name="Liu Y."/>
            <person name="Xu W."/>
            <person name="Pan J."/>
            <person name="Luo Z.H."/>
            <person name="Li M."/>
        </authorList>
    </citation>
    <scope>NUCLEOTIDE SEQUENCE [LARGE SCALE GENOMIC DNA]</scope>
    <source>
        <strain evidence="8">SpSt-123</strain>
    </source>
</reference>
<dbReference type="InterPro" id="IPR025383">
    <property type="entry name" value="MrpA_C/MbhD"/>
</dbReference>
<comment type="subcellular location">
    <subcellularLocation>
        <location evidence="1">Cell membrane</location>
        <topology evidence="1">Multi-pass membrane protein</topology>
    </subcellularLocation>
</comment>
<evidence type="ECO:0000256" key="2">
    <source>
        <dbReference type="ARBA" id="ARBA00022475"/>
    </source>
</evidence>
<gene>
    <name evidence="8" type="ORF">ENO04_06050</name>
</gene>
<evidence type="ECO:0000259" key="7">
    <source>
        <dbReference type="Pfam" id="PF13244"/>
    </source>
</evidence>
<name>A0A7C1E5D3_9CREN</name>
<evidence type="ECO:0000256" key="6">
    <source>
        <dbReference type="SAM" id="Phobius"/>
    </source>
</evidence>
<evidence type="ECO:0000256" key="3">
    <source>
        <dbReference type="ARBA" id="ARBA00022692"/>
    </source>
</evidence>
<keyword evidence="3 6" id="KW-0812">Transmembrane</keyword>
<feature type="domain" description="MrpA C-terminal/MbhD" evidence="7">
    <location>
        <begin position="6"/>
        <end position="68"/>
    </location>
</feature>
<keyword evidence="4 6" id="KW-1133">Transmembrane helix</keyword>
<comment type="caution">
    <text evidence="8">The sequence shown here is derived from an EMBL/GenBank/DDBJ whole genome shotgun (WGS) entry which is preliminary data.</text>
</comment>
<dbReference type="GO" id="GO:0005886">
    <property type="term" value="C:plasma membrane"/>
    <property type="evidence" value="ECO:0007669"/>
    <property type="project" value="UniProtKB-SubCell"/>
</dbReference>
<evidence type="ECO:0000256" key="1">
    <source>
        <dbReference type="ARBA" id="ARBA00004651"/>
    </source>
</evidence>
<evidence type="ECO:0000256" key="5">
    <source>
        <dbReference type="ARBA" id="ARBA00023136"/>
    </source>
</evidence>
<dbReference type="Pfam" id="PF13244">
    <property type="entry name" value="MbhD"/>
    <property type="match status" value="1"/>
</dbReference>
<evidence type="ECO:0000256" key="4">
    <source>
        <dbReference type="ARBA" id="ARBA00022989"/>
    </source>
</evidence>
<dbReference type="AlphaFoldDB" id="A0A7C1E5D3"/>
<feature type="transmembrane region" description="Helical" evidence="6">
    <location>
        <begin position="21"/>
        <end position="39"/>
    </location>
</feature>
<protein>
    <submittedName>
        <fullName evidence="8">DUF4040 domain-containing protein</fullName>
    </submittedName>
</protein>
<keyword evidence="5 6" id="KW-0472">Membrane</keyword>
<proteinExistence type="predicted"/>
<keyword evidence="2" id="KW-1003">Cell membrane</keyword>
<dbReference type="EMBL" id="DSDY01000182">
    <property type="protein sequence ID" value="HDS11154.1"/>
    <property type="molecule type" value="Genomic_DNA"/>
</dbReference>
<evidence type="ECO:0000313" key="8">
    <source>
        <dbReference type="EMBL" id="HDS11154.1"/>
    </source>
</evidence>
<feature type="transmembrane region" description="Helical" evidence="6">
    <location>
        <begin position="45"/>
        <end position="64"/>
    </location>
</feature>
<accession>A0A7C1E5D3</accession>
<sequence length="74" mass="7999">MGTIGLVFAYLAVTERALVKAIIYSAVQSMAFAVMLYLLRAPDIVLVYIPVSVGLYPAALFFLVGKTESEEGEP</sequence>